<feature type="domain" description="EamA" evidence="7">
    <location>
        <begin position="148"/>
        <end position="278"/>
    </location>
</feature>
<feature type="transmembrane region" description="Helical" evidence="6">
    <location>
        <begin position="238"/>
        <end position="256"/>
    </location>
</feature>
<dbReference type="PANTHER" id="PTHR42920:SF5">
    <property type="entry name" value="EAMA DOMAIN-CONTAINING PROTEIN"/>
    <property type="match status" value="1"/>
</dbReference>
<comment type="subcellular location">
    <subcellularLocation>
        <location evidence="1">Cell membrane</location>
        <topology evidence="1">Multi-pass membrane protein</topology>
    </subcellularLocation>
</comment>
<dbReference type="RefSeq" id="WP_024694194.1">
    <property type="nucleotide sequence ID" value="NZ_CP159362.1"/>
</dbReference>
<dbReference type="AlphaFoldDB" id="A0AAU8LCJ4"/>
<keyword evidence="2" id="KW-1003">Cell membrane</keyword>
<dbReference type="Pfam" id="PF00892">
    <property type="entry name" value="EamA"/>
    <property type="match status" value="2"/>
</dbReference>
<dbReference type="InterPro" id="IPR051258">
    <property type="entry name" value="Diverse_Substrate_Transporter"/>
</dbReference>
<sequence length="291" mass="30512">MTPRSALLALHMGALLFGLSGVLGKLAQASPSVIVFGRAAFAVAALAVFARSVGNMRWIPLSRASAARLVLSGVLLSLHWVSFFLAVKIAGVAVATLGFASFPAFTVMLEGLVFRERIRRIEMLLVVLVSVGLVLVTPGFDLASQATSGLLWAIFSGLTFALLSLVNRASASHVPAVQAALHQNLIVALCLLPWAASALPAVSAVDWLWIALLGVFCTGLAHGLFVASLAVIKARTAAVVFAMEPLYGIGFAWLIFAETPTLRMLLGGTLIIVAILISGLMSSRDTKTAAH</sequence>
<feature type="transmembrane region" description="Helical" evidence="6">
    <location>
        <begin position="66"/>
        <end position="86"/>
    </location>
</feature>
<feature type="transmembrane region" description="Helical" evidence="6">
    <location>
        <begin position="179"/>
        <end position="201"/>
    </location>
</feature>
<feature type="domain" description="EamA" evidence="7">
    <location>
        <begin position="6"/>
        <end position="136"/>
    </location>
</feature>
<evidence type="ECO:0000313" key="8">
    <source>
        <dbReference type="EMBL" id="XCN66321.1"/>
    </source>
</evidence>
<accession>A0AAU8LCJ4</accession>
<feature type="transmembrane region" description="Helical" evidence="6">
    <location>
        <begin position="262"/>
        <end position="281"/>
    </location>
</feature>
<evidence type="ECO:0000256" key="1">
    <source>
        <dbReference type="ARBA" id="ARBA00004651"/>
    </source>
</evidence>
<dbReference type="Gene3D" id="1.10.3730.20">
    <property type="match status" value="1"/>
</dbReference>
<reference evidence="8" key="2">
    <citation type="submission" date="2024-07" db="EMBL/GenBank/DDBJ databases">
        <title>A complete genome sequence for Pseudomonas syringae CC1417.</title>
        <authorList>
            <person name="Baltrus D.A."/>
        </authorList>
    </citation>
    <scope>NUCLEOTIDE SEQUENCE</scope>
    <source>
        <strain evidence="8">CC1417</strain>
    </source>
</reference>
<dbReference type="PANTHER" id="PTHR42920">
    <property type="entry name" value="OS03G0707200 PROTEIN-RELATED"/>
    <property type="match status" value="1"/>
</dbReference>
<keyword evidence="5 6" id="KW-0472">Membrane</keyword>
<organism evidence="8">
    <name type="scientific">Pseudomonas syringae CC1417</name>
    <dbReference type="NCBI Taxonomy" id="1357272"/>
    <lineage>
        <taxon>Bacteria</taxon>
        <taxon>Pseudomonadati</taxon>
        <taxon>Pseudomonadota</taxon>
        <taxon>Gammaproteobacteria</taxon>
        <taxon>Pseudomonadales</taxon>
        <taxon>Pseudomonadaceae</taxon>
        <taxon>Pseudomonas</taxon>
        <taxon>Pseudomonas syringae</taxon>
    </lineage>
</organism>
<dbReference type="InterPro" id="IPR037185">
    <property type="entry name" value="EmrE-like"/>
</dbReference>
<protein>
    <submittedName>
        <fullName evidence="8">DMT family transporter</fullName>
    </submittedName>
</protein>
<dbReference type="EMBL" id="CP159362">
    <property type="protein sequence ID" value="XCN66321.1"/>
    <property type="molecule type" value="Genomic_DNA"/>
</dbReference>
<evidence type="ECO:0000256" key="4">
    <source>
        <dbReference type="ARBA" id="ARBA00022989"/>
    </source>
</evidence>
<evidence type="ECO:0000259" key="7">
    <source>
        <dbReference type="Pfam" id="PF00892"/>
    </source>
</evidence>
<feature type="transmembrane region" description="Helical" evidence="6">
    <location>
        <begin position="92"/>
        <end position="114"/>
    </location>
</feature>
<feature type="transmembrane region" description="Helical" evidence="6">
    <location>
        <begin position="34"/>
        <end position="54"/>
    </location>
</feature>
<evidence type="ECO:0000256" key="3">
    <source>
        <dbReference type="ARBA" id="ARBA00022692"/>
    </source>
</evidence>
<evidence type="ECO:0000256" key="5">
    <source>
        <dbReference type="ARBA" id="ARBA00023136"/>
    </source>
</evidence>
<dbReference type="GO" id="GO:0005886">
    <property type="term" value="C:plasma membrane"/>
    <property type="evidence" value="ECO:0007669"/>
    <property type="project" value="UniProtKB-SubCell"/>
</dbReference>
<feature type="transmembrane region" description="Helical" evidence="6">
    <location>
        <begin position="207"/>
        <end position="231"/>
    </location>
</feature>
<reference evidence="8" key="1">
    <citation type="journal article" date="2014" name="Genome Announc.">
        <title>Draft Genome Sequences of a Phylogenetically Diverse Suite of Pseudomonas syringae Strains from Multiple Source Populations.</title>
        <authorList>
            <person name="Baltrus D.A."/>
            <person name="Yourstone S."/>
            <person name="Lind A."/>
            <person name="Guilbaud C."/>
            <person name="Sands D.C."/>
            <person name="Jones C.D."/>
            <person name="Morris C.E."/>
            <person name="Dangl J.L."/>
        </authorList>
    </citation>
    <scope>NUCLEOTIDE SEQUENCE</scope>
    <source>
        <strain evidence="8">CC1417</strain>
    </source>
</reference>
<evidence type="ECO:0000256" key="2">
    <source>
        <dbReference type="ARBA" id="ARBA00022475"/>
    </source>
</evidence>
<gene>
    <name evidence="8" type="ORF">N011_17670</name>
</gene>
<feature type="transmembrane region" description="Helical" evidence="6">
    <location>
        <begin position="146"/>
        <end position="167"/>
    </location>
</feature>
<name>A0AAU8LCJ4_PSESX</name>
<feature type="transmembrane region" description="Helical" evidence="6">
    <location>
        <begin position="121"/>
        <end position="140"/>
    </location>
</feature>
<proteinExistence type="predicted"/>
<keyword evidence="3 6" id="KW-0812">Transmembrane</keyword>
<keyword evidence="4 6" id="KW-1133">Transmembrane helix</keyword>
<evidence type="ECO:0000256" key="6">
    <source>
        <dbReference type="SAM" id="Phobius"/>
    </source>
</evidence>
<dbReference type="InterPro" id="IPR000620">
    <property type="entry name" value="EamA_dom"/>
</dbReference>
<dbReference type="SUPFAM" id="SSF103481">
    <property type="entry name" value="Multidrug resistance efflux transporter EmrE"/>
    <property type="match status" value="2"/>
</dbReference>